<proteinExistence type="predicted"/>
<accession>C0FW18</accession>
<evidence type="ECO:0000313" key="2">
    <source>
        <dbReference type="Proteomes" id="UP000003561"/>
    </source>
</evidence>
<dbReference type="EMBL" id="ACFY01000113">
    <property type="protein sequence ID" value="EEG93182.1"/>
    <property type="molecule type" value="Genomic_DNA"/>
</dbReference>
<name>C0FW18_9FIRM</name>
<protein>
    <submittedName>
        <fullName evidence="1">Uncharacterized protein</fullName>
    </submittedName>
</protein>
<dbReference type="AlphaFoldDB" id="C0FW18"/>
<organism evidence="1 2">
    <name type="scientific">Roseburia inulinivorans DSM 16841</name>
    <dbReference type="NCBI Taxonomy" id="622312"/>
    <lineage>
        <taxon>Bacteria</taxon>
        <taxon>Bacillati</taxon>
        <taxon>Bacillota</taxon>
        <taxon>Clostridia</taxon>
        <taxon>Lachnospirales</taxon>
        <taxon>Lachnospiraceae</taxon>
        <taxon>Roseburia</taxon>
    </lineage>
</organism>
<reference evidence="1 2" key="2">
    <citation type="submission" date="2009-03" db="EMBL/GenBank/DDBJ databases">
        <title>Draft genome sequence of Roseburia inulinivorans (DSM 16841).</title>
        <authorList>
            <person name="Sudarsanam P."/>
            <person name="Ley R."/>
            <person name="Guruge J."/>
            <person name="Turnbaugh P.J."/>
            <person name="Mahowald M."/>
            <person name="Liep D."/>
            <person name="Gordon J."/>
        </authorList>
    </citation>
    <scope>NUCLEOTIDE SEQUENCE [LARGE SCALE GENOMIC DNA]</scope>
    <source>
        <strain evidence="1 2">DSM 16841</strain>
    </source>
</reference>
<dbReference type="Proteomes" id="UP000003561">
    <property type="component" value="Unassembled WGS sequence"/>
</dbReference>
<reference evidence="1 2" key="1">
    <citation type="submission" date="2009-02" db="EMBL/GenBank/DDBJ databases">
        <authorList>
            <person name="Fulton L."/>
            <person name="Clifton S."/>
            <person name="Fulton B."/>
            <person name="Xu J."/>
            <person name="Minx P."/>
            <person name="Pepin K.H."/>
            <person name="Johnson M."/>
            <person name="Bhonagiri V."/>
            <person name="Nash W.E."/>
            <person name="Mardis E.R."/>
            <person name="Wilson R.K."/>
        </authorList>
    </citation>
    <scope>NUCLEOTIDE SEQUENCE [LARGE SCALE GENOMIC DNA]</scope>
    <source>
        <strain evidence="1 2">DSM 16841</strain>
    </source>
</reference>
<comment type="caution">
    <text evidence="1">The sequence shown here is derived from an EMBL/GenBank/DDBJ whole genome shotgun (WGS) entry which is preliminary data.</text>
</comment>
<gene>
    <name evidence="1" type="ORF">ROSEINA2194_02944</name>
</gene>
<sequence length="136" mass="14634">MSSLWRRQIVTAARPFLPHFPHAFPAFPSVPFGLAGVGAVGLTPLGQKCLSADRTGPQLRGDAFRCQRRLKLRVKGQDSLTEVTAVRPCPALVQHIAGTVKRKAQAAFPVIVGAHPRDQSADFLLLVTGQLPGVHL</sequence>
<evidence type="ECO:0000313" key="1">
    <source>
        <dbReference type="EMBL" id="EEG93182.1"/>
    </source>
</evidence>
<dbReference type="eggNOG" id="ENOG5033QUE">
    <property type="taxonomic scope" value="Bacteria"/>
</dbReference>